<evidence type="ECO:0000313" key="3">
    <source>
        <dbReference type="Proteomes" id="UP000229498"/>
    </source>
</evidence>
<gene>
    <name evidence="2" type="ORF">CVT23_15280</name>
</gene>
<keyword evidence="3" id="KW-1185">Reference proteome</keyword>
<dbReference type="EMBL" id="PHIG01000039">
    <property type="protein sequence ID" value="PJK28701.1"/>
    <property type="molecule type" value="Genomic_DNA"/>
</dbReference>
<keyword evidence="1" id="KW-1133">Transmembrane helix</keyword>
<keyword evidence="1" id="KW-0472">Membrane</keyword>
<evidence type="ECO:0000313" key="2">
    <source>
        <dbReference type="EMBL" id="PJK28701.1"/>
    </source>
</evidence>
<reference evidence="2 3" key="1">
    <citation type="submission" date="2017-11" db="EMBL/GenBank/DDBJ databases">
        <title>Draft genome sequence of Rhizobiales bacterium SY3-13.</title>
        <authorList>
            <person name="Sun C."/>
        </authorList>
    </citation>
    <scope>NUCLEOTIDE SEQUENCE [LARGE SCALE GENOMIC DNA]</scope>
    <source>
        <strain evidence="2 3">SY3-13</strain>
    </source>
</reference>
<dbReference type="AlphaFoldDB" id="A0A2M9FZ11"/>
<comment type="caution">
    <text evidence="2">The sequence shown here is derived from an EMBL/GenBank/DDBJ whole genome shotgun (WGS) entry which is preliminary data.</text>
</comment>
<dbReference type="Proteomes" id="UP000229498">
    <property type="component" value="Unassembled WGS sequence"/>
</dbReference>
<name>A0A2M9FZ11_9PROT</name>
<feature type="transmembrane region" description="Helical" evidence="1">
    <location>
        <begin position="41"/>
        <end position="60"/>
    </location>
</feature>
<evidence type="ECO:0000256" key="1">
    <source>
        <dbReference type="SAM" id="Phobius"/>
    </source>
</evidence>
<sequence length="79" mass="8645">MSGRTLYRILLALCAALLLIDVANLALHFIHHHPKFAIEEIPNFYGFYGLAGGVVLALLAERIGNALTRGEGYYDDDVG</sequence>
<organism evidence="2 3">
    <name type="scientific">Minwuia thermotolerans</name>
    <dbReference type="NCBI Taxonomy" id="2056226"/>
    <lineage>
        <taxon>Bacteria</taxon>
        <taxon>Pseudomonadati</taxon>
        <taxon>Pseudomonadota</taxon>
        <taxon>Alphaproteobacteria</taxon>
        <taxon>Minwuiales</taxon>
        <taxon>Minwuiaceae</taxon>
        <taxon>Minwuia</taxon>
    </lineage>
</organism>
<keyword evidence="1" id="KW-0812">Transmembrane</keyword>
<dbReference type="RefSeq" id="WP_109792339.1">
    <property type="nucleotide sequence ID" value="NZ_PHIG01000039.1"/>
</dbReference>
<proteinExistence type="predicted"/>
<accession>A0A2M9FZ11</accession>
<protein>
    <submittedName>
        <fullName evidence="2">Uncharacterized protein</fullName>
    </submittedName>
</protein>